<name>A0A7G9Z5Q8_9EURY</name>
<organism evidence="1">
    <name type="scientific">Candidatus Methanophaga sp. ANME-1 ERB7</name>
    <dbReference type="NCBI Taxonomy" id="2759913"/>
    <lineage>
        <taxon>Archaea</taxon>
        <taxon>Methanobacteriati</taxon>
        <taxon>Methanobacteriota</taxon>
        <taxon>Stenosarchaea group</taxon>
        <taxon>Methanomicrobia</taxon>
        <taxon>Candidatus Methanophagales</taxon>
        <taxon>Candidatus Methanophagaceae</taxon>
        <taxon>Candidatus Methanophaga</taxon>
    </lineage>
</organism>
<evidence type="ECO:0000313" key="1">
    <source>
        <dbReference type="EMBL" id="QNO55592.1"/>
    </source>
</evidence>
<proteinExistence type="predicted"/>
<protein>
    <submittedName>
        <fullName evidence="1">Uncharacterized protein</fullName>
    </submittedName>
</protein>
<gene>
    <name evidence="1" type="ORF">BJEEAEJC_00036</name>
</gene>
<reference evidence="1" key="1">
    <citation type="submission" date="2020-06" db="EMBL/GenBank/DDBJ databases">
        <title>Unique genomic features of the anaerobic methanotrophic archaea.</title>
        <authorList>
            <person name="Chadwick G.L."/>
            <person name="Skennerton C.T."/>
            <person name="Laso-Perez R."/>
            <person name="Leu A.O."/>
            <person name="Speth D.R."/>
            <person name="Yu H."/>
            <person name="Morgan-Lang C."/>
            <person name="Hatzenpichler R."/>
            <person name="Goudeau D."/>
            <person name="Malmstrom R."/>
            <person name="Brazelton W.J."/>
            <person name="Woyke T."/>
            <person name="Hallam S.J."/>
            <person name="Tyson G.W."/>
            <person name="Wegener G."/>
            <person name="Boetius A."/>
            <person name="Orphan V."/>
        </authorList>
    </citation>
    <scope>NUCLEOTIDE SEQUENCE</scope>
</reference>
<sequence length="71" mass="6945">MTHFLCLKRHTAIIIQIIANTNSEPGINAAGVGETAGDGVGDGSGVDDGIGVRIGVTVGVTVGMGVAVGVK</sequence>
<accession>A0A7G9Z5Q8</accession>
<dbReference type="AlphaFoldDB" id="A0A7G9Z5Q8"/>
<dbReference type="EMBL" id="MT631622">
    <property type="protein sequence ID" value="QNO55592.1"/>
    <property type="molecule type" value="Genomic_DNA"/>
</dbReference>